<evidence type="ECO:0000256" key="1">
    <source>
        <dbReference type="SAM" id="Phobius"/>
    </source>
</evidence>
<feature type="transmembrane region" description="Helical" evidence="1">
    <location>
        <begin position="82"/>
        <end position="115"/>
    </location>
</feature>
<feature type="transmembrane region" description="Helical" evidence="1">
    <location>
        <begin position="15"/>
        <end position="34"/>
    </location>
</feature>
<feature type="transmembrane region" description="Helical" evidence="1">
    <location>
        <begin position="270"/>
        <end position="297"/>
    </location>
</feature>
<feature type="transmembrane region" description="Helical" evidence="1">
    <location>
        <begin position="136"/>
        <end position="161"/>
    </location>
</feature>
<dbReference type="Proteomes" id="UP001501153">
    <property type="component" value="Unassembled WGS sequence"/>
</dbReference>
<protein>
    <submittedName>
        <fullName evidence="2">Uncharacterized protein</fullName>
    </submittedName>
</protein>
<comment type="caution">
    <text evidence="2">The sequence shown here is derived from an EMBL/GenBank/DDBJ whole genome shotgun (WGS) entry which is preliminary data.</text>
</comment>
<evidence type="ECO:0000313" key="3">
    <source>
        <dbReference type="Proteomes" id="UP001501153"/>
    </source>
</evidence>
<keyword evidence="1" id="KW-0472">Membrane</keyword>
<organism evidence="2 3">
    <name type="scientific">Hymenobacter saemangeumensis</name>
    <dbReference type="NCBI Taxonomy" id="1084522"/>
    <lineage>
        <taxon>Bacteria</taxon>
        <taxon>Pseudomonadati</taxon>
        <taxon>Bacteroidota</taxon>
        <taxon>Cytophagia</taxon>
        <taxon>Cytophagales</taxon>
        <taxon>Hymenobacteraceae</taxon>
        <taxon>Hymenobacter</taxon>
    </lineage>
</organism>
<feature type="transmembrane region" description="Helical" evidence="1">
    <location>
        <begin position="208"/>
        <end position="227"/>
    </location>
</feature>
<dbReference type="RefSeq" id="WP_345233999.1">
    <property type="nucleotide sequence ID" value="NZ_BAABGZ010000010.1"/>
</dbReference>
<accession>A0ABP8I3C4</accession>
<keyword evidence="1" id="KW-0812">Transmembrane</keyword>
<reference evidence="3" key="1">
    <citation type="journal article" date="2019" name="Int. J. Syst. Evol. Microbiol.">
        <title>The Global Catalogue of Microorganisms (GCM) 10K type strain sequencing project: providing services to taxonomists for standard genome sequencing and annotation.</title>
        <authorList>
            <consortium name="The Broad Institute Genomics Platform"/>
            <consortium name="The Broad Institute Genome Sequencing Center for Infectious Disease"/>
            <person name="Wu L."/>
            <person name="Ma J."/>
        </authorList>
    </citation>
    <scope>NUCLEOTIDE SEQUENCE [LARGE SCALE GENOMIC DNA]</scope>
    <source>
        <strain evidence="3">JCM 17923</strain>
    </source>
</reference>
<name>A0ABP8I3C4_9BACT</name>
<sequence>MRCLTLGRQLREIGWLRLLILGAMLLIVIGNALGRAARHPQGQWAVPVVMGGLMLSAHRQRDALRFLTTTTPGFRPWLAVEYGLLALPVATAMAALGAAAAGLLTVVVAPWAAWTNPPRERSPSSRRPRSLFRSEAFEWVSGMRASRGVLLWLALLGLAAWQHQSPLGPVAALVIWMLVFLACYSVAEPLTMLAIAAPSANSFLRRRLLLGLGYGSLTILPFLWIMSSSSAGVGGAFAVGLAWLFLAALLILAKYAFYPNQLQFRFTQSLVLGVALTMPGNPVYPCLLIVAVAGLSWQSRRRVRQQLGERTS</sequence>
<feature type="transmembrane region" description="Helical" evidence="1">
    <location>
        <begin position="233"/>
        <end position="258"/>
    </location>
</feature>
<evidence type="ECO:0000313" key="2">
    <source>
        <dbReference type="EMBL" id="GAA4350196.1"/>
    </source>
</evidence>
<keyword evidence="3" id="KW-1185">Reference proteome</keyword>
<keyword evidence="1" id="KW-1133">Transmembrane helix</keyword>
<feature type="transmembrane region" description="Helical" evidence="1">
    <location>
        <begin position="167"/>
        <end position="187"/>
    </location>
</feature>
<proteinExistence type="predicted"/>
<dbReference type="EMBL" id="BAABGZ010000010">
    <property type="protein sequence ID" value="GAA4350196.1"/>
    <property type="molecule type" value="Genomic_DNA"/>
</dbReference>
<gene>
    <name evidence="2" type="ORF">GCM10023185_07740</name>
</gene>